<accession>A0A2U3ECV8</accession>
<reference evidence="2 3" key="1">
    <citation type="journal article" date="2016" name="Front. Microbiol.">
        <title>Genome and transcriptome sequences reveal the specific parasitism of the nematophagous Purpureocillium lilacinum 36-1.</title>
        <authorList>
            <person name="Xie J."/>
            <person name="Li S."/>
            <person name="Mo C."/>
            <person name="Xiao X."/>
            <person name="Peng D."/>
            <person name="Wang G."/>
            <person name="Xiao Y."/>
        </authorList>
    </citation>
    <scope>NUCLEOTIDE SEQUENCE [LARGE SCALE GENOMIC DNA]</scope>
    <source>
        <strain evidence="2 3">36-1</strain>
    </source>
</reference>
<evidence type="ECO:0000256" key="1">
    <source>
        <dbReference type="SAM" id="MobiDB-lite"/>
    </source>
</evidence>
<evidence type="ECO:0000313" key="3">
    <source>
        <dbReference type="Proteomes" id="UP000245956"/>
    </source>
</evidence>
<feature type="region of interest" description="Disordered" evidence="1">
    <location>
        <begin position="30"/>
        <end position="53"/>
    </location>
</feature>
<dbReference type="EMBL" id="LCWV01000006">
    <property type="protein sequence ID" value="PWI72348.1"/>
    <property type="molecule type" value="Genomic_DNA"/>
</dbReference>
<proteinExistence type="predicted"/>
<feature type="compositionally biased region" description="Basic and acidic residues" evidence="1">
    <location>
        <begin position="31"/>
        <end position="43"/>
    </location>
</feature>
<dbReference type="Proteomes" id="UP000245956">
    <property type="component" value="Unassembled WGS sequence"/>
</dbReference>
<name>A0A2U3ECV8_PURLI</name>
<dbReference type="AlphaFoldDB" id="A0A2U3ECV8"/>
<gene>
    <name evidence="2" type="ORF">PCL_10971</name>
</gene>
<protein>
    <submittedName>
        <fullName evidence="2">Uncharacterized protein</fullName>
    </submittedName>
</protein>
<sequence>MSAFNAAGDANTNTKKCEPETAENALISHGEASHVEQGEKVTSHDGALTDMSGPSLSRIAAEITRGLEQCCLHALRCMGRDAQERNKTTLPMAASETRLQHLAVKRIIVSRATAARHEAAAIHISCTWHPANVVLLQLPRLQSLDVNLSQPQHQSAPKSKMWLATGFLALNAAHQVLGLAMPRNDTTDLGSSRGHGHVIRTLPGHLDAPYETSSLGGDPHDTAIYGRAFFGDSPDDVFILEEEETFGPNARKLCDKLPAFGSTWSYRKFGTLTLFELKRIRDRLPPTIEPGTCKHVACQYYGELWGKTPLRLGNWRPIRDGLQRLMRDKDGPCTKYKAGQIFHKDNWSVKWHAYTKSPESKALCNPRKKLFHDLLPPANYK</sequence>
<organism evidence="2 3">
    <name type="scientific">Purpureocillium lilacinum</name>
    <name type="common">Paecilomyces lilacinus</name>
    <dbReference type="NCBI Taxonomy" id="33203"/>
    <lineage>
        <taxon>Eukaryota</taxon>
        <taxon>Fungi</taxon>
        <taxon>Dikarya</taxon>
        <taxon>Ascomycota</taxon>
        <taxon>Pezizomycotina</taxon>
        <taxon>Sordariomycetes</taxon>
        <taxon>Hypocreomycetidae</taxon>
        <taxon>Hypocreales</taxon>
        <taxon>Ophiocordycipitaceae</taxon>
        <taxon>Purpureocillium</taxon>
    </lineage>
</organism>
<evidence type="ECO:0000313" key="2">
    <source>
        <dbReference type="EMBL" id="PWI72348.1"/>
    </source>
</evidence>
<comment type="caution">
    <text evidence="2">The sequence shown here is derived from an EMBL/GenBank/DDBJ whole genome shotgun (WGS) entry which is preliminary data.</text>
</comment>